<protein>
    <recommendedName>
        <fullName evidence="2">Cytosolic protein</fullName>
    </recommendedName>
</protein>
<proteinExistence type="predicted"/>
<accession>A0A645GF04</accession>
<sequence>MSDCVNAKSCPCTYPCSRHGKCCECVAYHRADGEFPGCFFTKAGEKAYDRSLDMLLKDRKEK</sequence>
<name>A0A645GF04_9ZZZZ</name>
<dbReference type="EMBL" id="VSSQ01073508">
    <property type="protein sequence ID" value="MPN24602.1"/>
    <property type="molecule type" value="Genomic_DNA"/>
</dbReference>
<gene>
    <name evidence="1" type="ORF">SDC9_172003</name>
</gene>
<organism evidence="1">
    <name type="scientific">bioreactor metagenome</name>
    <dbReference type="NCBI Taxonomy" id="1076179"/>
    <lineage>
        <taxon>unclassified sequences</taxon>
        <taxon>metagenomes</taxon>
        <taxon>ecological metagenomes</taxon>
    </lineage>
</organism>
<reference evidence="1" key="1">
    <citation type="submission" date="2019-08" db="EMBL/GenBank/DDBJ databases">
        <authorList>
            <person name="Kucharzyk K."/>
            <person name="Murdoch R.W."/>
            <person name="Higgins S."/>
            <person name="Loffler F."/>
        </authorList>
    </citation>
    <scope>NUCLEOTIDE SEQUENCE</scope>
</reference>
<comment type="caution">
    <text evidence="1">The sequence shown here is derived from an EMBL/GenBank/DDBJ whole genome shotgun (WGS) entry which is preliminary data.</text>
</comment>
<dbReference type="Pfam" id="PF20095">
    <property type="entry name" value="DUF6485"/>
    <property type="match status" value="1"/>
</dbReference>
<dbReference type="AlphaFoldDB" id="A0A645GF04"/>
<evidence type="ECO:0008006" key="2">
    <source>
        <dbReference type="Google" id="ProtNLM"/>
    </source>
</evidence>
<evidence type="ECO:0000313" key="1">
    <source>
        <dbReference type="EMBL" id="MPN24602.1"/>
    </source>
</evidence>